<dbReference type="Gene3D" id="3.40.50.1240">
    <property type="entry name" value="Phosphoglycerate mutase-like"/>
    <property type="match status" value="1"/>
</dbReference>
<dbReference type="InterPro" id="IPR013078">
    <property type="entry name" value="His_Pase_superF_clade-1"/>
</dbReference>
<dbReference type="PANTHER" id="PTHR47821">
    <property type="entry name" value="PHOSPHOGLYCERATE MUTASE FAMILY PROTEIN"/>
    <property type="match status" value="1"/>
</dbReference>
<dbReference type="OMA" id="NIADIWN"/>
<dbReference type="Pfam" id="PF00300">
    <property type="entry name" value="His_Phos_1"/>
    <property type="match status" value="1"/>
</dbReference>
<accession>A0A4Y7IE91</accession>
<sequence length="234" mass="26113">MATASSVSSNLGNTYWVLRHGKSIPNEKGIIISTMENGVLPEYQLTAEGINQAELAGELFQVWLKEHNIPIENVRIFYSPFSRTKQTAEVVASVLNLPFESSPQCKAVVEFRERFFGPSFEFKDHNNIADIWNQDEKDPFLRPEEGGESAADVASRLGNAVETMEKELHGCVVMVVSHGDPLQILQAVLHGINEYKGPADGNFKSRVEAIKTHSTLSHHRQKFALLNGELRQVL</sequence>
<dbReference type="EMBL" id="CM010715">
    <property type="protein sequence ID" value="RZC45719.1"/>
    <property type="molecule type" value="Genomic_DNA"/>
</dbReference>
<proteinExistence type="predicted"/>
<evidence type="ECO:0000313" key="2">
    <source>
        <dbReference type="Proteomes" id="UP000316621"/>
    </source>
</evidence>
<dbReference type="Gramene" id="RZC45719">
    <property type="protein sequence ID" value="RZC45719"/>
    <property type="gene ID" value="C5167_038655"/>
</dbReference>
<dbReference type="AlphaFoldDB" id="A0A4Y7IE91"/>
<dbReference type="Proteomes" id="UP000316621">
    <property type="component" value="Chromosome 1"/>
</dbReference>
<name>A0A4Y7IE91_PAPSO</name>
<dbReference type="CDD" id="cd07067">
    <property type="entry name" value="HP_PGM_like"/>
    <property type="match status" value="1"/>
</dbReference>
<dbReference type="InterPro" id="IPR029033">
    <property type="entry name" value="His_PPase_superfam"/>
</dbReference>
<dbReference type="STRING" id="3469.A0A4Y7IE91"/>
<organism evidence="1 2">
    <name type="scientific">Papaver somniferum</name>
    <name type="common">Opium poppy</name>
    <dbReference type="NCBI Taxonomy" id="3469"/>
    <lineage>
        <taxon>Eukaryota</taxon>
        <taxon>Viridiplantae</taxon>
        <taxon>Streptophyta</taxon>
        <taxon>Embryophyta</taxon>
        <taxon>Tracheophyta</taxon>
        <taxon>Spermatophyta</taxon>
        <taxon>Magnoliopsida</taxon>
        <taxon>Ranunculales</taxon>
        <taxon>Papaveraceae</taxon>
        <taxon>Papaveroideae</taxon>
        <taxon>Papaver</taxon>
    </lineage>
</organism>
<dbReference type="SMART" id="SM00855">
    <property type="entry name" value="PGAM"/>
    <property type="match status" value="1"/>
</dbReference>
<dbReference type="PANTHER" id="PTHR47821:SF2">
    <property type="entry name" value="PHOSPHOGLYCERATE MUTASE FAMILY PROTEIN"/>
    <property type="match status" value="1"/>
</dbReference>
<dbReference type="SUPFAM" id="SSF53254">
    <property type="entry name" value="Phosphoglycerate mutase-like"/>
    <property type="match status" value="1"/>
</dbReference>
<keyword evidence="2" id="KW-1185">Reference proteome</keyword>
<reference evidence="1 2" key="1">
    <citation type="journal article" date="2018" name="Science">
        <title>The opium poppy genome and morphinan production.</title>
        <authorList>
            <person name="Guo L."/>
            <person name="Winzer T."/>
            <person name="Yang X."/>
            <person name="Li Y."/>
            <person name="Ning Z."/>
            <person name="He Z."/>
            <person name="Teodor R."/>
            <person name="Lu Y."/>
            <person name="Bowser T.A."/>
            <person name="Graham I.A."/>
            <person name="Ye K."/>
        </authorList>
    </citation>
    <scope>NUCLEOTIDE SEQUENCE [LARGE SCALE GENOMIC DNA]</scope>
    <source>
        <strain evidence="2">cv. HN1</strain>
        <tissue evidence="1">Leaves</tissue>
    </source>
</reference>
<gene>
    <name evidence="1" type="ORF">C5167_038655</name>
</gene>
<dbReference type="OrthoDB" id="354304at2759"/>
<evidence type="ECO:0000313" key="1">
    <source>
        <dbReference type="EMBL" id="RZC45719.1"/>
    </source>
</evidence>
<protein>
    <submittedName>
        <fullName evidence="1">Uncharacterized protein</fullName>
    </submittedName>
</protein>